<evidence type="ECO:0000256" key="3">
    <source>
        <dbReference type="ARBA" id="ARBA00022679"/>
    </source>
</evidence>
<dbReference type="FunFam" id="3.40.50.2000:FF:000050">
    <property type="entry name" value="UDP-glucuronosyltransferase"/>
    <property type="match status" value="1"/>
</dbReference>
<keyword evidence="4" id="KW-0812">Transmembrane</keyword>
<evidence type="ECO:0000256" key="2">
    <source>
        <dbReference type="ARBA" id="ARBA00022676"/>
    </source>
</evidence>
<evidence type="ECO:0000313" key="5">
    <source>
        <dbReference type="EMBL" id="SSX01524.1"/>
    </source>
</evidence>
<dbReference type="CDD" id="cd03784">
    <property type="entry name" value="GT1_Gtf-like"/>
    <property type="match status" value="1"/>
</dbReference>
<dbReference type="EMBL" id="UFQT01000219">
    <property type="protein sequence ID" value="SSX21904.1"/>
    <property type="molecule type" value="Genomic_DNA"/>
</dbReference>
<reference evidence="6" key="2">
    <citation type="submission" date="2018-07" db="EMBL/GenBank/DDBJ databases">
        <authorList>
            <person name="Quirk P.G."/>
            <person name="Krulwich T.A."/>
        </authorList>
    </citation>
    <scope>NUCLEOTIDE SEQUENCE</scope>
</reference>
<accession>A0A336LVC8</accession>
<evidence type="ECO:0000256" key="1">
    <source>
        <dbReference type="ARBA" id="ARBA00009995"/>
    </source>
</evidence>
<dbReference type="InterPro" id="IPR050271">
    <property type="entry name" value="UDP-glycosyltransferase"/>
</dbReference>
<dbReference type="GO" id="GO:0008194">
    <property type="term" value="F:UDP-glycosyltransferase activity"/>
    <property type="evidence" value="ECO:0007669"/>
    <property type="project" value="InterPro"/>
</dbReference>
<comment type="similarity">
    <text evidence="1">Belongs to the UDP-glycosyltransferase family.</text>
</comment>
<protein>
    <submittedName>
        <fullName evidence="6">CSON005611 protein</fullName>
    </submittedName>
</protein>
<dbReference type="AlphaFoldDB" id="A0A336LVC8"/>
<dbReference type="Pfam" id="PF00201">
    <property type="entry name" value="UDPGT"/>
    <property type="match status" value="1"/>
</dbReference>
<evidence type="ECO:0000256" key="4">
    <source>
        <dbReference type="SAM" id="Phobius"/>
    </source>
</evidence>
<evidence type="ECO:0000313" key="6">
    <source>
        <dbReference type="EMBL" id="SSX21904.1"/>
    </source>
</evidence>
<reference evidence="5" key="1">
    <citation type="submission" date="2018-04" db="EMBL/GenBank/DDBJ databases">
        <authorList>
            <person name="Go L.Y."/>
            <person name="Mitchell J.A."/>
        </authorList>
    </citation>
    <scope>NUCLEOTIDE SEQUENCE</scope>
    <source>
        <tissue evidence="5">Whole organism</tissue>
    </source>
</reference>
<proteinExistence type="inferred from homology"/>
<dbReference type="EMBL" id="UFQS01000219">
    <property type="protein sequence ID" value="SSX01524.1"/>
    <property type="molecule type" value="Genomic_DNA"/>
</dbReference>
<dbReference type="VEuPathDB" id="VectorBase:CSON005611"/>
<dbReference type="FunFam" id="3.40.50.2000:FF:000144">
    <property type="entry name" value="UDP-glucuronosyltransferase"/>
    <property type="match status" value="1"/>
</dbReference>
<keyword evidence="3" id="KW-0808">Transferase</keyword>
<gene>
    <name evidence="6" type="primary">CSON005611</name>
</gene>
<dbReference type="InterPro" id="IPR002213">
    <property type="entry name" value="UDP_glucos_trans"/>
</dbReference>
<sequence length="543" mass="62020">MDELHPMVLALENSLKAVRTNVEDIPNGIINVQLPEEVKVDPQILGLFIHPGRSHYVVFNPLMKGLAAKGHNVTVVSYFPEKENSVPNYKDLPFENQLDLTESFNISRYTPMDYWSHWREAFELAAWGKIACKEALASKVIDQILAIHQSDPFDIVITEFFDTDCHLGVIYKMGVPFIGLSSCALMPWHTDRIATPSTPSFIASEFVGFTEKMSYYERFVSFTVTIGVKYLYRILVERSDNLMLYEKFGHGIPDVNEIALNTSLILVNQHFTLHQARPQSPNLIEIGGIHINENGKKLPSDIQKILDTAQNGVILMSWGSMVNASTMSPEIRQVFLDVFQTLNQTIIWKYETEFIPNKPKNVILKKWIQQRDILCHPNVKIFINHGGMLGTTESIYCGVPVITIPFYGDQPLNGAAMEYRGIGVKINYDEISRESIMGAIRKLLTDEVQSRADSMSKVFKDRPMQALDTAIYWTEYVIRTKGEFIRSYARHMTWFVYYSLDILIPLILLLSLILTIFIKILTVILRKLKGKGNPRPKKKTKKH</sequence>
<name>A0A336LVC8_CULSO</name>
<organism evidence="6">
    <name type="scientific">Culicoides sonorensis</name>
    <name type="common">Biting midge</name>
    <dbReference type="NCBI Taxonomy" id="179676"/>
    <lineage>
        <taxon>Eukaryota</taxon>
        <taxon>Metazoa</taxon>
        <taxon>Ecdysozoa</taxon>
        <taxon>Arthropoda</taxon>
        <taxon>Hexapoda</taxon>
        <taxon>Insecta</taxon>
        <taxon>Pterygota</taxon>
        <taxon>Neoptera</taxon>
        <taxon>Endopterygota</taxon>
        <taxon>Diptera</taxon>
        <taxon>Nematocera</taxon>
        <taxon>Chironomoidea</taxon>
        <taxon>Ceratopogonidae</taxon>
        <taxon>Ceratopogoninae</taxon>
        <taxon>Culicoides</taxon>
        <taxon>Monoculicoides</taxon>
    </lineage>
</organism>
<dbReference type="SUPFAM" id="SSF53756">
    <property type="entry name" value="UDP-Glycosyltransferase/glycogen phosphorylase"/>
    <property type="match status" value="1"/>
</dbReference>
<dbReference type="Gene3D" id="3.40.50.2000">
    <property type="entry name" value="Glycogen Phosphorylase B"/>
    <property type="match status" value="2"/>
</dbReference>
<keyword evidence="4" id="KW-0472">Membrane</keyword>
<dbReference type="PANTHER" id="PTHR48043">
    <property type="entry name" value="EG:EG0003.4 PROTEIN-RELATED"/>
    <property type="match status" value="1"/>
</dbReference>
<keyword evidence="2" id="KW-0328">Glycosyltransferase</keyword>
<feature type="transmembrane region" description="Helical" evidence="4">
    <location>
        <begin position="502"/>
        <end position="525"/>
    </location>
</feature>
<dbReference type="PANTHER" id="PTHR48043:SF114">
    <property type="entry name" value="IP04436P-RELATED"/>
    <property type="match status" value="1"/>
</dbReference>
<keyword evidence="4" id="KW-1133">Transmembrane helix</keyword>